<sequence>MPTYLCHGFRWQRRSIRVYVVVQNLDDASPEWIIPAKSSQCILESFYNLFEFLPYRAPPSRSSGGWSAYPDDSEDASNSRTSQSRSRSQSRRSFSRSRSRAHSTGREQVPPPLPNPLSLAKGTNHNGREDDISSQDWSVVKLLEEYDPLNLSEVSRPYAYVADYVKRIDLSASIFDEIRQYEAQLLRADKDAGMMSLAAGQDWASDETARHNSASNKKSKKQSGGSGGWLEQMRDQLQRGEEIKWYVVVNGDEVRDWPDEPPPVQQSEVKRPAATKEQRQHHMQYTLQQQIFRENDRHATGAGVGGSGRKSGGGRRPMVPEKDLPLPVLPGSRFRDGGRERDDDQLKQKSQSKGGFRRLFGKSSSSSGGSHNKAAAAAAEEVYSP</sequence>
<feature type="region of interest" description="Disordered" evidence="1">
    <location>
        <begin position="206"/>
        <end position="229"/>
    </location>
</feature>
<feature type="compositionally biased region" description="Basic residues" evidence="1">
    <location>
        <begin position="88"/>
        <end position="103"/>
    </location>
</feature>
<evidence type="ECO:0000313" key="3">
    <source>
        <dbReference type="Proteomes" id="UP001301769"/>
    </source>
</evidence>
<feature type="region of interest" description="Disordered" evidence="1">
    <location>
        <begin position="63"/>
        <end position="132"/>
    </location>
</feature>
<reference evidence="2" key="2">
    <citation type="submission" date="2023-05" db="EMBL/GenBank/DDBJ databases">
        <authorList>
            <consortium name="Lawrence Berkeley National Laboratory"/>
            <person name="Steindorff A."/>
            <person name="Hensen N."/>
            <person name="Bonometti L."/>
            <person name="Westerberg I."/>
            <person name="Brannstrom I.O."/>
            <person name="Guillou S."/>
            <person name="Cros-Aarteil S."/>
            <person name="Calhoun S."/>
            <person name="Haridas S."/>
            <person name="Kuo A."/>
            <person name="Mondo S."/>
            <person name="Pangilinan J."/>
            <person name="Riley R."/>
            <person name="Labutti K."/>
            <person name="Andreopoulos B."/>
            <person name="Lipzen A."/>
            <person name="Chen C."/>
            <person name="Yanf M."/>
            <person name="Daum C."/>
            <person name="Ng V."/>
            <person name="Clum A."/>
            <person name="Ohm R."/>
            <person name="Martin F."/>
            <person name="Silar P."/>
            <person name="Natvig D."/>
            <person name="Lalanne C."/>
            <person name="Gautier V."/>
            <person name="Ament-Velasquez S.L."/>
            <person name="Kruys A."/>
            <person name="Hutchinson M.I."/>
            <person name="Powell A.J."/>
            <person name="Barry K."/>
            <person name="Miller A.N."/>
            <person name="Grigoriev I.V."/>
            <person name="Debuchy R."/>
            <person name="Gladieux P."/>
            <person name="Thoren M.H."/>
            <person name="Johannesson H."/>
        </authorList>
    </citation>
    <scope>NUCLEOTIDE SEQUENCE</scope>
    <source>
        <strain evidence="2">PSN293</strain>
    </source>
</reference>
<evidence type="ECO:0000313" key="2">
    <source>
        <dbReference type="EMBL" id="KAK4217827.1"/>
    </source>
</evidence>
<feature type="compositionally biased region" description="Basic and acidic residues" evidence="1">
    <location>
        <begin position="333"/>
        <end position="347"/>
    </location>
</feature>
<feature type="compositionally biased region" description="Low complexity" evidence="1">
    <location>
        <begin position="78"/>
        <end position="87"/>
    </location>
</feature>
<feature type="compositionally biased region" description="Gly residues" evidence="1">
    <location>
        <begin position="302"/>
        <end position="315"/>
    </location>
</feature>
<gene>
    <name evidence="2" type="ORF">QBC37DRAFT_33472</name>
</gene>
<evidence type="ECO:0000256" key="1">
    <source>
        <dbReference type="SAM" id="MobiDB-lite"/>
    </source>
</evidence>
<organism evidence="2 3">
    <name type="scientific">Rhypophila decipiens</name>
    <dbReference type="NCBI Taxonomy" id="261697"/>
    <lineage>
        <taxon>Eukaryota</taxon>
        <taxon>Fungi</taxon>
        <taxon>Dikarya</taxon>
        <taxon>Ascomycota</taxon>
        <taxon>Pezizomycotina</taxon>
        <taxon>Sordariomycetes</taxon>
        <taxon>Sordariomycetidae</taxon>
        <taxon>Sordariales</taxon>
        <taxon>Naviculisporaceae</taxon>
        <taxon>Rhypophila</taxon>
    </lineage>
</organism>
<feature type="compositionally biased region" description="Basic and acidic residues" evidence="1">
    <location>
        <begin position="268"/>
        <end position="280"/>
    </location>
</feature>
<feature type="region of interest" description="Disordered" evidence="1">
    <location>
        <begin position="254"/>
        <end position="385"/>
    </location>
</feature>
<name>A0AAN6YKE5_9PEZI</name>
<dbReference type="EMBL" id="MU858057">
    <property type="protein sequence ID" value="KAK4217827.1"/>
    <property type="molecule type" value="Genomic_DNA"/>
</dbReference>
<evidence type="ECO:0008006" key="4">
    <source>
        <dbReference type="Google" id="ProtNLM"/>
    </source>
</evidence>
<feature type="compositionally biased region" description="Polar residues" evidence="1">
    <location>
        <begin position="283"/>
        <end position="292"/>
    </location>
</feature>
<dbReference type="AlphaFoldDB" id="A0AAN6YKE5"/>
<accession>A0AAN6YKE5</accession>
<keyword evidence="3" id="KW-1185">Reference proteome</keyword>
<reference evidence="2" key="1">
    <citation type="journal article" date="2023" name="Mol. Phylogenet. Evol.">
        <title>Genome-scale phylogeny and comparative genomics of the fungal order Sordariales.</title>
        <authorList>
            <person name="Hensen N."/>
            <person name="Bonometti L."/>
            <person name="Westerberg I."/>
            <person name="Brannstrom I.O."/>
            <person name="Guillou S."/>
            <person name="Cros-Aarteil S."/>
            <person name="Calhoun S."/>
            <person name="Haridas S."/>
            <person name="Kuo A."/>
            <person name="Mondo S."/>
            <person name="Pangilinan J."/>
            <person name="Riley R."/>
            <person name="LaButti K."/>
            <person name="Andreopoulos B."/>
            <person name="Lipzen A."/>
            <person name="Chen C."/>
            <person name="Yan M."/>
            <person name="Daum C."/>
            <person name="Ng V."/>
            <person name="Clum A."/>
            <person name="Steindorff A."/>
            <person name="Ohm R.A."/>
            <person name="Martin F."/>
            <person name="Silar P."/>
            <person name="Natvig D.O."/>
            <person name="Lalanne C."/>
            <person name="Gautier V."/>
            <person name="Ament-Velasquez S.L."/>
            <person name="Kruys A."/>
            <person name="Hutchinson M.I."/>
            <person name="Powell A.J."/>
            <person name="Barry K."/>
            <person name="Miller A.N."/>
            <person name="Grigoriev I.V."/>
            <person name="Debuchy R."/>
            <person name="Gladieux P."/>
            <person name="Hiltunen Thoren M."/>
            <person name="Johannesson H."/>
        </authorList>
    </citation>
    <scope>NUCLEOTIDE SEQUENCE</scope>
    <source>
        <strain evidence="2">PSN293</strain>
    </source>
</reference>
<protein>
    <recommendedName>
        <fullName evidence="4">Developmental regulator protein</fullName>
    </recommendedName>
</protein>
<dbReference type="Proteomes" id="UP001301769">
    <property type="component" value="Unassembled WGS sequence"/>
</dbReference>
<proteinExistence type="predicted"/>
<feature type="compositionally biased region" description="Low complexity" evidence="1">
    <location>
        <begin position="361"/>
        <end position="379"/>
    </location>
</feature>
<comment type="caution">
    <text evidence="2">The sequence shown here is derived from an EMBL/GenBank/DDBJ whole genome shotgun (WGS) entry which is preliminary data.</text>
</comment>